<evidence type="ECO:0000256" key="6">
    <source>
        <dbReference type="RuleBase" id="RU003915"/>
    </source>
</evidence>
<dbReference type="Gene3D" id="3.10.50.40">
    <property type="match status" value="1"/>
</dbReference>
<evidence type="ECO:0000259" key="7">
    <source>
        <dbReference type="PROSITE" id="PS50059"/>
    </source>
</evidence>
<dbReference type="Proteomes" id="UP000029538">
    <property type="component" value="Unassembled WGS sequence"/>
</dbReference>
<sequence>MMRLNTSVTTQTKRFFLTATMLFVALFSVGLLTSCSEDKDETDEFANWQEKNTNYWNQIYSETKQKIANGDKSWKIFLNYSMQGQTDPSGQITYKPEDHIIVHELEKGTGTKSPLYTDSVLVHYQGRLIPSQTYTAGLIFDSSFGGANGLVYNPLTSRPAQLLIGGEKGGVVDGFATALQNMHVGDHWLVYIPYQLGYGATKIEGVPAYSNLIFDLRLHSFYRAGTSVPNIF</sequence>
<evidence type="ECO:0000256" key="5">
    <source>
        <dbReference type="PROSITE-ProRule" id="PRU00277"/>
    </source>
</evidence>
<protein>
    <recommendedName>
        <fullName evidence="6">Peptidyl-prolyl cis-trans isomerase</fullName>
        <ecNumber evidence="6">5.2.1.8</ecNumber>
    </recommendedName>
</protein>
<keyword evidence="3 5" id="KW-0697">Rotamase</keyword>
<dbReference type="PROSITE" id="PS50059">
    <property type="entry name" value="FKBP_PPIASE"/>
    <property type="match status" value="1"/>
</dbReference>
<evidence type="ECO:0000256" key="1">
    <source>
        <dbReference type="ARBA" id="ARBA00000971"/>
    </source>
</evidence>
<feature type="domain" description="PPIase FKBP-type" evidence="7">
    <location>
        <begin position="117"/>
        <end position="222"/>
    </location>
</feature>
<gene>
    <name evidence="8" type="ORF">HMPREF0654_12160</name>
</gene>
<comment type="caution">
    <text evidence="8">The sequence shown here is derived from an EMBL/GenBank/DDBJ whole genome shotgun (WGS) entry which is preliminary data.</text>
</comment>
<evidence type="ECO:0000256" key="3">
    <source>
        <dbReference type="ARBA" id="ARBA00023110"/>
    </source>
</evidence>
<dbReference type="GO" id="GO:0003755">
    <property type="term" value="F:peptidyl-prolyl cis-trans isomerase activity"/>
    <property type="evidence" value="ECO:0007669"/>
    <property type="project" value="UniProtKB-UniRule"/>
</dbReference>
<dbReference type="AlphaFoldDB" id="A0A096BSC3"/>
<dbReference type="Pfam" id="PF00254">
    <property type="entry name" value="FKBP_C"/>
    <property type="match status" value="1"/>
</dbReference>
<dbReference type="PANTHER" id="PTHR43811">
    <property type="entry name" value="FKBP-TYPE PEPTIDYL-PROLYL CIS-TRANS ISOMERASE FKPA"/>
    <property type="match status" value="1"/>
</dbReference>
<dbReference type="RefSeq" id="WP_036885193.1">
    <property type="nucleotide sequence ID" value="NZ_JRNR01000183.1"/>
</dbReference>
<evidence type="ECO:0000256" key="4">
    <source>
        <dbReference type="ARBA" id="ARBA00023235"/>
    </source>
</evidence>
<dbReference type="EMBL" id="JRNR01000183">
    <property type="protein sequence ID" value="KGF45597.1"/>
    <property type="molecule type" value="Genomic_DNA"/>
</dbReference>
<dbReference type="SUPFAM" id="SSF54534">
    <property type="entry name" value="FKBP-like"/>
    <property type="match status" value="1"/>
</dbReference>
<keyword evidence="4 5" id="KW-0413">Isomerase</keyword>
<comment type="catalytic activity">
    <reaction evidence="1 5 6">
        <text>[protein]-peptidylproline (omega=180) = [protein]-peptidylproline (omega=0)</text>
        <dbReference type="Rhea" id="RHEA:16237"/>
        <dbReference type="Rhea" id="RHEA-COMP:10747"/>
        <dbReference type="Rhea" id="RHEA-COMP:10748"/>
        <dbReference type="ChEBI" id="CHEBI:83833"/>
        <dbReference type="ChEBI" id="CHEBI:83834"/>
        <dbReference type="EC" id="5.2.1.8"/>
    </reaction>
</comment>
<evidence type="ECO:0000313" key="9">
    <source>
        <dbReference type="Proteomes" id="UP000029538"/>
    </source>
</evidence>
<dbReference type="InterPro" id="IPR001179">
    <property type="entry name" value="PPIase_FKBP_dom"/>
</dbReference>
<proteinExistence type="inferred from homology"/>
<reference evidence="8 9" key="1">
    <citation type="submission" date="2014-07" db="EMBL/GenBank/DDBJ databases">
        <authorList>
            <person name="McCorrison J."/>
            <person name="Sanka R."/>
            <person name="Torralba M."/>
            <person name="Gillis M."/>
            <person name="Haft D.H."/>
            <person name="Methe B."/>
            <person name="Sutton G."/>
            <person name="Nelson K.E."/>
        </authorList>
    </citation>
    <scope>NUCLEOTIDE SEQUENCE [LARGE SCALE GENOMIC DNA]</scope>
    <source>
        <strain evidence="8 9">DNF00882</strain>
    </source>
</reference>
<dbReference type="InterPro" id="IPR046357">
    <property type="entry name" value="PPIase_dom_sf"/>
</dbReference>
<comment type="similarity">
    <text evidence="2 6">Belongs to the FKBP-type PPIase family.</text>
</comment>
<organism evidence="8 9">
    <name type="scientific">Prevotella disiens DNF00882</name>
    <dbReference type="NCBI Taxonomy" id="1401075"/>
    <lineage>
        <taxon>Bacteria</taxon>
        <taxon>Pseudomonadati</taxon>
        <taxon>Bacteroidota</taxon>
        <taxon>Bacteroidia</taxon>
        <taxon>Bacteroidales</taxon>
        <taxon>Prevotellaceae</taxon>
        <taxon>Prevotella</taxon>
    </lineage>
</organism>
<dbReference type="PANTHER" id="PTHR43811:SF19">
    <property type="entry name" value="39 KDA FK506-BINDING NUCLEAR PROTEIN"/>
    <property type="match status" value="1"/>
</dbReference>
<evidence type="ECO:0000256" key="2">
    <source>
        <dbReference type="ARBA" id="ARBA00006577"/>
    </source>
</evidence>
<dbReference type="PROSITE" id="PS51257">
    <property type="entry name" value="PROKAR_LIPOPROTEIN"/>
    <property type="match status" value="1"/>
</dbReference>
<evidence type="ECO:0000313" key="8">
    <source>
        <dbReference type="EMBL" id="KGF45597.1"/>
    </source>
</evidence>
<accession>A0A096BSC3</accession>
<name>A0A096BSC3_9BACT</name>
<dbReference type="EC" id="5.2.1.8" evidence="6"/>